<reference evidence="10" key="2">
    <citation type="submission" date="2020-03" db="EMBL/GenBank/DDBJ databases">
        <authorList>
            <person name="Fu F.-F."/>
            <person name="Chen J."/>
        </authorList>
    </citation>
    <scope>NUCLEOTIDE SEQUENCE</scope>
    <source>
        <strain evidence="10">Lc1</strain>
    </source>
</reference>
<dbReference type="Pfam" id="PF22848">
    <property type="entry name" value="ASD1_dom"/>
    <property type="match status" value="1"/>
</dbReference>
<dbReference type="EMBL" id="WVTB01000103">
    <property type="protein sequence ID" value="KAF3797978.1"/>
    <property type="molecule type" value="Genomic_DNA"/>
</dbReference>
<evidence type="ECO:0000256" key="7">
    <source>
        <dbReference type="ARBA" id="ARBA00023180"/>
    </source>
</evidence>
<dbReference type="RefSeq" id="XP_045257138.1">
    <property type="nucleotide sequence ID" value="XM_045403938.1"/>
</dbReference>
<dbReference type="InterPro" id="IPR055235">
    <property type="entry name" value="ASD1_cat"/>
</dbReference>
<dbReference type="EC" id="3.2.1.55" evidence="4"/>
<dbReference type="GO" id="GO:0031222">
    <property type="term" value="P:arabinan catabolic process"/>
    <property type="evidence" value="ECO:0007669"/>
    <property type="project" value="UniProtKB-UniPathway"/>
</dbReference>
<name>A0A8H4C6E8_COLGL</name>
<dbReference type="InterPro" id="IPR013780">
    <property type="entry name" value="Glyco_hydro_b"/>
</dbReference>
<keyword evidence="7" id="KW-0325">Glycoprotein</keyword>
<gene>
    <name evidence="10" type="ORF">GCG54_00003878</name>
</gene>
<evidence type="ECO:0000256" key="5">
    <source>
        <dbReference type="ARBA" id="ARBA00022729"/>
    </source>
</evidence>
<sequence>MHYSRLVGLVAAASLTGALLLQVDPDSPGHEISPLLHGLMFEDISNSGDGGKYLFFTVYTPKLRLRNNAFQGKVTTLDPWTVHYGSASISHDADTPLTSAITSSLKITVPPGSGGFTGVANPGYRGIIVDGGYYNSTFWLRGDFQGDVKIRLLGNETDVEYGWAIIPVDSGPQPPPMILAETLTSGSINLGYPTLFPPTFKGRQNGLTVDLSEALVDLSPQFLRFPGGNNLEGGGPDDRWKWNETLGALESRPGRWGTWGYVNTDGLGLMEYFHWCEDMSMEPILDVWAGLGLAGLPPLVGADLEPYVEDAIREIEFVIGDINTSGGALRASLGHPEPYQLKFVEIGNEDNLAGGCESYKQRFVQFFDAIKEAYPQLTILTSTSDRNCLPDPIPEGAWLDFHDYNVPENYINAFDFYDDWDRAHPVFIGEYARWGVKWSDMRGACSEAVYMMGWERNADVIKLAAYAPTLQNYDPVNGQWTPNLIPFTNKPDGIVYTPSYHVKKMFATNHGEVVVPVKADVEVNPVWWAASKKADGQVIVKLANYAANSTEIRIQIPGKASLEASFTSITAGPDDANSVENPHVIAPPAILNISGDGDGGFTVELGQFGVGVLVV</sequence>
<comment type="pathway">
    <text evidence="2">Glycan metabolism; L-arabinan degradation.</text>
</comment>
<dbReference type="GeneID" id="69011036"/>
<dbReference type="GO" id="GO:0046556">
    <property type="term" value="F:alpha-L-arabinofuranosidase activity"/>
    <property type="evidence" value="ECO:0007669"/>
    <property type="project" value="UniProtKB-EC"/>
</dbReference>
<dbReference type="Proteomes" id="UP000613401">
    <property type="component" value="Unassembled WGS sequence"/>
</dbReference>
<dbReference type="UniPathway" id="UPA00667"/>
<dbReference type="PANTHER" id="PTHR31776:SF0">
    <property type="entry name" value="ALPHA-L-ARABINOFURANOSIDASE 1"/>
    <property type="match status" value="1"/>
</dbReference>
<organism evidence="10 11">
    <name type="scientific">Colletotrichum gloeosporioides</name>
    <name type="common">Anthracnose fungus</name>
    <name type="synonym">Glomerella cingulata</name>
    <dbReference type="NCBI Taxonomy" id="474922"/>
    <lineage>
        <taxon>Eukaryota</taxon>
        <taxon>Fungi</taxon>
        <taxon>Dikarya</taxon>
        <taxon>Ascomycota</taxon>
        <taxon>Pezizomycotina</taxon>
        <taxon>Sordariomycetes</taxon>
        <taxon>Hypocreomycetidae</taxon>
        <taxon>Glomerellales</taxon>
        <taxon>Glomerellaceae</taxon>
        <taxon>Colletotrichum</taxon>
        <taxon>Colletotrichum gloeosporioides species complex</taxon>
    </lineage>
</organism>
<dbReference type="Pfam" id="PF06964">
    <property type="entry name" value="Alpha-L-AF_C"/>
    <property type="match status" value="1"/>
</dbReference>
<evidence type="ECO:0000259" key="9">
    <source>
        <dbReference type="SMART" id="SM00813"/>
    </source>
</evidence>
<accession>A0A8H4C6E8</accession>
<dbReference type="InterPro" id="IPR051563">
    <property type="entry name" value="Glycosyl_Hydrolase_51"/>
</dbReference>
<evidence type="ECO:0000313" key="10">
    <source>
        <dbReference type="EMBL" id="KAF3797978.1"/>
    </source>
</evidence>
<keyword evidence="5 8" id="KW-0732">Signal</keyword>
<comment type="catalytic activity">
    <reaction evidence="1">
        <text>Hydrolysis of terminal non-reducing alpha-L-arabinofuranoside residues in alpha-L-arabinosides.</text>
        <dbReference type="EC" id="3.2.1.55"/>
    </reaction>
</comment>
<dbReference type="InterPro" id="IPR010720">
    <property type="entry name" value="Alpha-L-AF_C"/>
</dbReference>
<dbReference type="GO" id="GO:0046373">
    <property type="term" value="P:L-arabinose metabolic process"/>
    <property type="evidence" value="ECO:0007669"/>
    <property type="project" value="InterPro"/>
</dbReference>
<dbReference type="Gene3D" id="3.20.20.80">
    <property type="entry name" value="Glycosidases"/>
    <property type="match status" value="1"/>
</dbReference>
<reference evidence="10" key="1">
    <citation type="journal article" date="2020" name="Phytopathology">
        <title>Genome sequence and comparative analysis of Colletotrichum gloeosporioides isolated from Liriodendron leaves.</title>
        <authorList>
            <person name="Fu F.F."/>
            <person name="Hao Z."/>
            <person name="Wang P."/>
            <person name="Lu Y."/>
            <person name="Xue L.J."/>
            <person name="Wei G."/>
            <person name="Tian Y."/>
            <person name="Baishi H."/>
            <person name="Xu H."/>
            <person name="Shi J."/>
            <person name="Cheng T."/>
            <person name="Wang G."/>
            <person name="Yi Y."/>
            <person name="Chen J."/>
        </authorList>
    </citation>
    <scope>NUCLEOTIDE SEQUENCE</scope>
    <source>
        <strain evidence="10">Lc1</strain>
    </source>
</reference>
<comment type="caution">
    <text evidence="10">The sequence shown here is derived from an EMBL/GenBank/DDBJ whole genome shotgun (WGS) entry which is preliminary data.</text>
</comment>
<keyword evidence="11" id="KW-1185">Reference proteome</keyword>
<evidence type="ECO:0000256" key="4">
    <source>
        <dbReference type="ARBA" id="ARBA00012670"/>
    </source>
</evidence>
<comment type="similarity">
    <text evidence="3">Belongs to the glycosyl hydrolase 51 family.</text>
</comment>
<dbReference type="SMART" id="SM00813">
    <property type="entry name" value="Alpha-L-AF_C"/>
    <property type="match status" value="1"/>
</dbReference>
<evidence type="ECO:0000313" key="11">
    <source>
        <dbReference type="Proteomes" id="UP000613401"/>
    </source>
</evidence>
<evidence type="ECO:0000256" key="2">
    <source>
        <dbReference type="ARBA" id="ARBA00004834"/>
    </source>
</evidence>
<feature type="domain" description="Alpha-L-arabinofuranosidase C-terminal" evidence="9">
    <location>
        <begin position="429"/>
        <end position="609"/>
    </location>
</feature>
<keyword evidence="6" id="KW-0378">Hydrolase</keyword>
<evidence type="ECO:0000256" key="6">
    <source>
        <dbReference type="ARBA" id="ARBA00022801"/>
    </source>
</evidence>
<dbReference type="InterPro" id="IPR017853">
    <property type="entry name" value="GH"/>
</dbReference>
<feature type="signal peptide" evidence="8">
    <location>
        <begin position="1"/>
        <end position="20"/>
    </location>
</feature>
<dbReference type="SUPFAM" id="SSF51445">
    <property type="entry name" value="(Trans)glycosidases"/>
    <property type="match status" value="1"/>
</dbReference>
<feature type="chain" id="PRO_5034009782" description="non-reducing end alpha-L-arabinofuranosidase" evidence="8">
    <location>
        <begin position="21"/>
        <end position="615"/>
    </location>
</feature>
<evidence type="ECO:0000256" key="3">
    <source>
        <dbReference type="ARBA" id="ARBA00007186"/>
    </source>
</evidence>
<protein>
    <recommendedName>
        <fullName evidence="4">non-reducing end alpha-L-arabinofuranosidase</fullName>
        <ecNumber evidence="4">3.2.1.55</ecNumber>
    </recommendedName>
</protein>
<dbReference type="PANTHER" id="PTHR31776">
    <property type="entry name" value="ALPHA-L-ARABINOFURANOSIDASE 1"/>
    <property type="match status" value="1"/>
</dbReference>
<evidence type="ECO:0000256" key="1">
    <source>
        <dbReference type="ARBA" id="ARBA00001462"/>
    </source>
</evidence>
<evidence type="ECO:0000256" key="8">
    <source>
        <dbReference type="SAM" id="SignalP"/>
    </source>
</evidence>
<proteinExistence type="inferred from homology"/>
<dbReference type="Gene3D" id="2.60.40.1180">
    <property type="entry name" value="Golgi alpha-mannosidase II"/>
    <property type="match status" value="1"/>
</dbReference>
<dbReference type="AlphaFoldDB" id="A0A8H4C6E8"/>